<keyword evidence="3" id="KW-0378">Hydrolase</keyword>
<keyword evidence="3" id="KW-0121">Carboxypeptidase</keyword>
<dbReference type="InterPro" id="IPR002525">
    <property type="entry name" value="Transp_IS110-like_N"/>
</dbReference>
<dbReference type="AlphaFoldDB" id="A0A653ER38"/>
<dbReference type="Gene3D" id="3.40.80.10">
    <property type="entry name" value="Peptidoglycan recognition protein-like"/>
    <property type="match status" value="1"/>
</dbReference>
<dbReference type="Pfam" id="PF01548">
    <property type="entry name" value="DEDD_Tnp_IS110"/>
    <property type="match status" value="1"/>
</dbReference>
<dbReference type="Gene3D" id="1.10.101.10">
    <property type="entry name" value="PGBD-like superfamily/PGBD"/>
    <property type="match status" value="1"/>
</dbReference>
<dbReference type="GO" id="GO:0006313">
    <property type="term" value="P:DNA transposition"/>
    <property type="evidence" value="ECO:0007669"/>
    <property type="project" value="InterPro"/>
</dbReference>
<evidence type="ECO:0000256" key="1">
    <source>
        <dbReference type="SAM" id="MobiDB-lite"/>
    </source>
</evidence>
<dbReference type="GO" id="GO:0004180">
    <property type="term" value="F:carboxypeptidase activity"/>
    <property type="evidence" value="ECO:0007669"/>
    <property type="project" value="UniProtKB-KW"/>
</dbReference>
<feature type="region of interest" description="Disordered" evidence="1">
    <location>
        <begin position="258"/>
        <end position="408"/>
    </location>
</feature>
<evidence type="ECO:0000259" key="2">
    <source>
        <dbReference type="SMART" id="SM00644"/>
    </source>
</evidence>
<feature type="compositionally biased region" description="Polar residues" evidence="1">
    <location>
        <begin position="291"/>
        <end position="301"/>
    </location>
</feature>
<dbReference type="SMART" id="SM00644">
    <property type="entry name" value="Ami_2"/>
    <property type="match status" value="1"/>
</dbReference>
<name>A0A653ER38_9MYCO</name>
<dbReference type="SUPFAM" id="SSF47090">
    <property type="entry name" value="PGBD-like"/>
    <property type="match status" value="1"/>
</dbReference>
<sequence length="684" mass="75009">MTMVGGFDVHRQQITFDYVDDDGLVRWGQIRPATLSTLRRWLSERCPDGDAEFALEGCTGWRYVSEELAAAGVRVHVGDPAEIAALRGRKKRAKTDRADARLLRTLLLQGRFPESWIPPAHVLEIGNLGRLYCTLMDERRAWQQRIHAQLFHQGCPPVKALLSARGREALASAPLSPAGRQYVDAALRRIDELTPEIDALRTQLVDFARRQAGCRALQRHYGIGWLCAAIMWAEIGDARRFTSSDQLVRDAGLDVTVHSSDAKRSPGHLSRQGSPDSAATHPRQPARRAPHQSSCHRTSSVDPDKAGRRHARLSSRAPHSRTGGSRWLELQRLSLVPPDREYAADPPRPQGRSSSLRCGRSTLTPTPLHRPMPGMGNEAKPQNNDQRIPTFTGVPDTDKDSSMPQTGTWTGDPVWLVDVLRAEGVNPIEYPGWRDRGHGDFKDIRGVMVHHTGSDSASAASIAQGRPDLAGPLSQLHIARDGTVTVVAVGVAWHAGVGMYPWLPTNMGNWHLIGIECANTGTSPTAPHRQNWPDAQYFAMVNCCAAINRRLAQTSARTIGHKEYAGRAQGKWDPGAIDMDILRRDIQDQIGRVAKPAPTPRPPLPVGEYADILLFRGSEGPQVAQLQRRLNEQGAGLVVDGIFGPNTEAAVREFQRRTRGLKVDGIVGPATAAAPRLKVGPGPE</sequence>
<dbReference type="InterPro" id="IPR036366">
    <property type="entry name" value="PGBDSf"/>
</dbReference>
<protein>
    <submittedName>
        <fullName evidence="3">Zinc D-Ala-D-Ala carboxypeptidase</fullName>
    </submittedName>
</protein>
<dbReference type="GO" id="GO:0003677">
    <property type="term" value="F:DNA binding"/>
    <property type="evidence" value="ECO:0007669"/>
    <property type="project" value="InterPro"/>
</dbReference>
<dbReference type="GO" id="GO:0009253">
    <property type="term" value="P:peptidoglycan catabolic process"/>
    <property type="evidence" value="ECO:0007669"/>
    <property type="project" value="InterPro"/>
</dbReference>
<dbReference type="Pfam" id="PF02371">
    <property type="entry name" value="Transposase_20"/>
    <property type="match status" value="1"/>
</dbReference>
<dbReference type="GO" id="GO:0004803">
    <property type="term" value="F:transposase activity"/>
    <property type="evidence" value="ECO:0007669"/>
    <property type="project" value="InterPro"/>
</dbReference>
<dbReference type="PANTHER" id="PTHR33055">
    <property type="entry name" value="TRANSPOSASE FOR INSERTION SEQUENCE ELEMENT IS1111A"/>
    <property type="match status" value="1"/>
</dbReference>
<dbReference type="GO" id="GO:0008745">
    <property type="term" value="F:N-acetylmuramoyl-L-alanine amidase activity"/>
    <property type="evidence" value="ECO:0007669"/>
    <property type="project" value="InterPro"/>
</dbReference>
<keyword evidence="3" id="KW-0645">Protease</keyword>
<proteinExistence type="predicted"/>
<dbReference type="EMBL" id="LR589098">
    <property type="protein sequence ID" value="VTP00005.1"/>
    <property type="molecule type" value="Genomic_DNA"/>
</dbReference>
<dbReference type="InterPro" id="IPR002502">
    <property type="entry name" value="Amidase_domain"/>
</dbReference>
<feature type="domain" description="N-acetylmuramoyl-L-alanine amidase" evidence="2">
    <location>
        <begin position="432"/>
        <end position="575"/>
    </location>
</feature>
<dbReference type="SUPFAM" id="SSF55846">
    <property type="entry name" value="N-acetylmuramoyl-L-alanine amidase-like"/>
    <property type="match status" value="1"/>
</dbReference>
<dbReference type="Pfam" id="PF01510">
    <property type="entry name" value="Amidase_2"/>
    <property type="match status" value="1"/>
</dbReference>
<dbReference type="InterPro" id="IPR047650">
    <property type="entry name" value="Transpos_IS110"/>
</dbReference>
<dbReference type="InterPro" id="IPR036365">
    <property type="entry name" value="PGBD-like_sf"/>
</dbReference>
<dbReference type="Pfam" id="PF01471">
    <property type="entry name" value="PG_binding_1"/>
    <property type="match status" value="1"/>
</dbReference>
<feature type="compositionally biased region" description="Polar residues" evidence="1">
    <location>
        <begin position="380"/>
        <end position="389"/>
    </location>
</feature>
<feature type="compositionally biased region" description="Polar residues" evidence="1">
    <location>
        <begin position="351"/>
        <end position="365"/>
    </location>
</feature>
<dbReference type="InterPro" id="IPR002477">
    <property type="entry name" value="Peptidoglycan-bd-like"/>
</dbReference>
<organism evidence="3">
    <name type="scientific">Mycobacterium riyadhense</name>
    <dbReference type="NCBI Taxonomy" id="486698"/>
    <lineage>
        <taxon>Bacteria</taxon>
        <taxon>Bacillati</taxon>
        <taxon>Actinomycetota</taxon>
        <taxon>Actinomycetes</taxon>
        <taxon>Mycobacteriales</taxon>
        <taxon>Mycobacteriaceae</taxon>
        <taxon>Mycobacterium</taxon>
    </lineage>
</organism>
<dbReference type="InterPro" id="IPR003346">
    <property type="entry name" value="Transposase_20"/>
</dbReference>
<reference evidence="3" key="1">
    <citation type="submission" date="2019-05" db="EMBL/GenBank/DDBJ databases">
        <authorList>
            <person name="Naeem R."/>
            <person name="Antony C."/>
            <person name="Guan Q."/>
        </authorList>
    </citation>
    <scope>NUCLEOTIDE SEQUENCE</scope>
    <source>
        <strain evidence="3">2</strain>
    </source>
</reference>
<gene>
    <name evidence="3" type="ORF">BIN_B_03276</name>
</gene>
<evidence type="ECO:0000313" key="3">
    <source>
        <dbReference type="EMBL" id="VTP00005.1"/>
    </source>
</evidence>
<dbReference type="InterPro" id="IPR036505">
    <property type="entry name" value="Amidase/PGRP_sf"/>
</dbReference>
<accession>A0A653ER38</accession>